<name>A0A8J6Y7D3_9BACT</name>
<protein>
    <submittedName>
        <fullName evidence="1">Uncharacterized protein</fullName>
    </submittedName>
</protein>
<comment type="caution">
    <text evidence="1">The sequence shown here is derived from an EMBL/GenBank/DDBJ whole genome shotgun (WGS) entry which is preliminary data.</text>
</comment>
<evidence type="ECO:0000313" key="2">
    <source>
        <dbReference type="Proteomes" id="UP000598633"/>
    </source>
</evidence>
<accession>A0A8J6Y7D3</accession>
<dbReference type="Proteomes" id="UP000598633">
    <property type="component" value="Unassembled WGS sequence"/>
</dbReference>
<dbReference type="AlphaFoldDB" id="A0A8J6Y7D3"/>
<organism evidence="1 2">
    <name type="scientific">Candidatus Sulfomarinibacter kjeldsenii</name>
    <dbReference type="NCBI Taxonomy" id="2885994"/>
    <lineage>
        <taxon>Bacteria</taxon>
        <taxon>Pseudomonadati</taxon>
        <taxon>Acidobacteriota</taxon>
        <taxon>Thermoanaerobaculia</taxon>
        <taxon>Thermoanaerobaculales</taxon>
        <taxon>Candidatus Sulfomarinibacteraceae</taxon>
        <taxon>Candidatus Sulfomarinibacter</taxon>
    </lineage>
</organism>
<evidence type="ECO:0000313" key="1">
    <source>
        <dbReference type="EMBL" id="MBD3870984.1"/>
    </source>
</evidence>
<reference evidence="1 2" key="1">
    <citation type="submission" date="2020-08" db="EMBL/GenBank/DDBJ databases">
        <title>Acidobacteriota in marine sediments use diverse sulfur dissimilation pathways.</title>
        <authorList>
            <person name="Wasmund K."/>
        </authorList>
    </citation>
    <scope>NUCLEOTIDE SEQUENCE [LARGE SCALE GENOMIC DNA]</scope>
    <source>
        <strain evidence="1">MAG AM3-A</strain>
    </source>
</reference>
<gene>
    <name evidence="1" type="ORF">IFJ97_06450</name>
</gene>
<dbReference type="EMBL" id="JACXWA010000109">
    <property type="protein sequence ID" value="MBD3870984.1"/>
    <property type="molecule type" value="Genomic_DNA"/>
</dbReference>
<proteinExistence type="predicted"/>
<sequence>MSPVVLTGFNTDIDHSGTTYHVQTEDKGRGNPMVESLVYTSGEILYSRRTPYDDLVEQDVDRETIATLMERQHRSIVDAVHSGGLARLTGKIEIAADDDTTITHREAEPVTSEEPSLDQVILDYLESQRDQAHLVLRASIEHDFAYGGLAPISVLAVDSIAQTPQAGVKVSVLFKSTGEPRRLVLAEGETGEDGTFSAEADMPAFADGTSAVVITAESDLGSSEMKHLVHK</sequence>